<organism evidence="9 10">
    <name type="scientific">Thalassospira mesophila</name>
    <dbReference type="NCBI Taxonomy" id="1293891"/>
    <lineage>
        <taxon>Bacteria</taxon>
        <taxon>Pseudomonadati</taxon>
        <taxon>Pseudomonadota</taxon>
        <taxon>Alphaproteobacteria</taxon>
        <taxon>Rhodospirillales</taxon>
        <taxon>Thalassospiraceae</taxon>
        <taxon>Thalassospira</taxon>
    </lineage>
</organism>
<dbReference type="Proteomes" id="UP000193391">
    <property type="component" value="Unassembled WGS sequence"/>
</dbReference>
<evidence type="ECO:0000256" key="4">
    <source>
        <dbReference type="ARBA" id="ARBA00022692"/>
    </source>
</evidence>
<feature type="transmembrane region" description="Helical" evidence="7">
    <location>
        <begin position="242"/>
        <end position="264"/>
    </location>
</feature>
<dbReference type="PROSITE" id="PS50928">
    <property type="entry name" value="ABC_TM1"/>
    <property type="match status" value="1"/>
</dbReference>
<dbReference type="STRING" id="1293891.TMES_17250"/>
<name>A0A1Y2KWH8_9PROT</name>
<evidence type="ECO:0000256" key="3">
    <source>
        <dbReference type="ARBA" id="ARBA00022475"/>
    </source>
</evidence>
<dbReference type="PANTHER" id="PTHR43163:SF9">
    <property type="entry name" value="ABC TRANSPORTER PERMEASE PROTEIN"/>
    <property type="match status" value="1"/>
</dbReference>
<dbReference type="PANTHER" id="PTHR43163">
    <property type="entry name" value="DIPEPTIDE TRANSPORT SYSTEM PERMEASE PROTEIN DPPB-RELATED"/>
    <property type="match status" value="1"/>
</dbReference>
<dbReference type="OrthoDB" id="7834831at2"/>
<evidence type="ECO:0000256" key="6">
    <source>
        <dbReference type="ARBA" id="ARBA00023136"/>
    </source>
</evidence>
<keyword evidence="6 7" id="KW-0472">Membrane</keyword>
<sequence length="317" mass="34447">MRRFIFNRLWQTALVMVLVSFGAYVLIGLMPGDPIDLMITANPAITSADVARLKGLYGLDQPLMLRWLHWLWAAINGDFGYSRLFTQPVTTLIGPALVNSLKLMLASWALSLAIALPAGIYAALKPQSFRDYAINLAAFAGVSIPPFWLGLVAILVFAVTLHWLPAGGTGQLDNASGWGGLRYMILPVATLTIASVGSHIRFVRGSMIEVMRQDFIRTARAKGLSERGVVIRHALRNGMMPVVTLLGLEFGSLFSGALITETLFSWPGMGRLIYNAVIGSDYNLAMAGLMLATLVTLIGNLLADIGYKLLDPRVKLS</sequence>
<dbReference type="Pfam" id="PF19300">
    <property type="entry name" value="BPD_transp_1_N"/>
    <property type="match status" value="1"/>
</dbReference>
<dbReference type="InterPro" id="IPR000515">
    <property type="entry name" value="MetI-like"/>
</dbReference>
<feature type="transmembrane region" description="Helical" evidence="7">
    <location>
        <begin position="184"/>
        <end position="203"/>
    </location>
</feature>
<evidence type="ECO:0000256" key="2">
    <source>
        <dbReference type="ARBA" id="ARBA00022448"/>
    </source>
</evidence>
<comment type="similarity">
    <text evidence="7">Belongs to the binding-protein-dependent transport system permease family.</text>
</comment>
<protein>
    <submittedName>
        <fullName evidence="9">Diguanylate cyclase</fullName>
    </submittedName>
</protein>
<reference evidence="9 10" key="1">
    <citation type="submission" date="2014-03" db="EMBL/GenBank/DDBJ databases">
        <title>The draft genome sequence of Thalassospira mesophila JCM 18969.</title>
        <authorList>
            <person name="Lai Q."/>
            <person name="Shao Z."/>
        </authorList>
    </citation>
    <scope>NUCLEOTIDE SEQUENCE [LARGE SCALE GENOMIC DNA]</scope>
    <source>
        <strain evidence="9 10">JCM 18969</strain>
    </source>
</reference>
<evidence type="ECO:0000259" key="8">
    <source>
        <dbReference type="PROSITE" id="PS50928"/>
    </source>
</evidence>
<dbReference type="InterPro" id="IPR035906">
    <property type="entry name" value="MetI-like_sf"/>
</dbReference>
<keyword evidence="4 7" id="KW-0812">Transmembrane</keyword>
<evidence type="ECO:0000256" key="7">
    <source>
        <dbReference type="RuleBase" id="RU363032"/>
    </source>
</evidence>
<dbReference type="CDD" id="cd06261">
    <property type="entry name" value="TM_PBP2"/>
    <property type="match status" value="1"/>
</dbReference>
<feature type="transmembrane region" description="Helical" evidence="7">
    <location>
        <begin position="284"/>
        <end position="303"/>
    </location>
</feature>
<feature type="transmembrane region" description="Helical" evidence="7">
    <location>
        <begin position="136"/>
        <end position="164"/>
    </location>
</feature>
<comment type="caution">
    <text evidence="9">The sequence shown here is derived from an EMBL/GenBank/DDBJ whole genome shotgun (WGS) entry which is preliminary data.</text>
</comment>
<evidence type="ECO:0000256" key="5">
    <source>
        <dbReference type="ARBA" id="ARBA00022989"/>
    </source>
</evidence>
<proteinExistence type="inferred from homology"/>
<dbReference type="EMBL" id="JFKA01000010">
    <property type="protein sequence ID" value="OSQ36540.1"/>
    <property type="molecule type" value="Genomic_DNA"/>
</dbReference>
<comment type="subcellular location">
    <subcellularLocation>
        <location evidence="1 7">Cell membrane</location>
        <topology evidence="1 7">Multi-pass membrane protein</topology>
    </subcellularLocation>
</comment>
<keyword evidence="5 7" id="KW-1133">Transmembrane helix</keyword>
<evidence type="ECO:0000313" key="10">
    <source>
        <dbReference type="Proteomes" id="UP000193391"/>
    </source>
</evidence>
<dbReference type="Pfam" id="PF00528">
    <property type="entry name" value="BPD_transp_1"/>
    <property type="match status" value="1"/>
</dbReference>
<keyword evidence="2 7" id="KW-0813">Transport</keyword>
<accession>A0A1Y2KWH8</accession>
<dbReference type="RefSeq" id="WP_085584868.1">
    <property type="nucleotide sequence ID" value="NZ_JFKA01000010.1"/>
</dbReference>
<dbReference type="InterPro" id="IPR045621">
    <property type="entry name" value="BPD_transp_1_N"/>
</dbReference>
<evidence type="ECO:0000313" key="9">
    <source>
        <dbReference type="EMBL" id="OSQ36540.1"/>
    </source>
</evidence>
<keyword evidence="3" id="KW-1003">Cell membrane</keyword>
<feature type="domain" description="ABC transmembrane type-1" evidence="8">
    <location>
        <begin position="97"/>
        <end position="303"/>
    </location>
</feature>
<keyword evidence="10" id="KW-1185">Reference proteome</keyword>
<evidence type="ECO:0000256" key="1">
    <source>
        <dbReference type="ARBA" id="ARBA00004651"/>
    </source>
</evidence>
<dbReference type="AlphaFoldDB" id="A0A1Y2KWH8"/>
<dbReference type="Gene3D" id="1.10.3720.10">
    <property type="entry name" value="MetI-like"/>
    <property type="match status" value="1"/>
</dbReference>
<dbReference type="SUPFAM" id="SSF161098">
    <property type="entry name" value="MetI-like"/>
    <property type="match status" value="1"/>
</dbReference>
<feature type="transmembrane region" description="Helical" evidence="7">
    <location>
        <begin position="105"/>
        <end position="124"/>
    </location>
</feature>
<dbReference type="GO" id="GO:0005886">
    <property type="term" value="C:plasma membrane"/>
    <property type="evidence" value="ECO:0007669"/>
    <property type="project" value="UniProtKB-SubCell"/>
</dbReference>
<dbReference type="GO" id="GO:0055085">
    <property type="term" value="P:transmembrane transport"/>
    <property type="evidence" value="ECO:0007669"/>
    <property type="project" value="InterPro"/>
</dbReference>
<gene>
    <name evidence="9" type="ORF">TMES_17250</name>
</gene>
<feature type="transmembrane region" description="Helical" evidence="7">
    <location>
        <begin position="12"/>
        <end position="30"/>
    </location>
</feature>